<keyword evidence="4" id="KW-1185">Reference proteome</keyword>
<sequence length="94" mass="9850">MNASDISLVRDANDLVINVNGTADSLRISNHFIGEATSGYQIDRIQFADGTFWDQGTVKSEVLRGTAADQTLAGYQADDQIDAGAGDDIVSGGA</sequence>
<dbReference type="Pfam" id="PF06594">
    <property type="entry name" value="HCBP_related"/>
    <property type="match status" value="1"/>
</dbReference>
<keyword evidence="1" id="KW-0106">Calcium</keyword>
<dbReference type="GO" id="GO:0005509">
    <property type="term" value="F:calcium ion binding"/>
    <property type="evidence" value="ECO:0007669"/>
    <property type="project" value="InterPro"/>
</dbReference>
<dbReference type="Proteomes" id="UP000004986">
    <property type="component" value="Unassembled WGS sequence"/>
</dbReference>
<evidence type="ECO:0000256" key="1">
    <source>
        <dbReference type="ARBA" id="ARBA00022837"/>
    </source>
</evidence>
<protein>
    <submittedName>
        <fullName evidence="3">Calcium binding hemolysin protein</fullName>
    </submittedName>
</protein>
<dbReference type="InterPro" id="IPR011049">
    <property type="entry name" value="Serralysin-like_metalloprot_C"/>
</dbReference>
<dbReference type="SUPFAM" id="SSF51120">
    <property type="entry name" value="beta-Roll"/>
    <property type="match status" value="1"/>
</dbReference>
<dbReference type="Pfam" id="PF00353">
    <property type="entry name" value="HemolysinCabind"/>
    <property type="match status" value="1"/>
</dbReference>
<dbReference type="InterPro" id="IPR001343">
    <property type="entry name" value="Hemolysn_Ca-bd"/>
</dbReference>
<feature type="domain" description="Haemolysin-type calcium binding-related" evidence="2">
    <location>
        <begin position="14"/>
        <end position="55"/>
    </location>
</feature>
<dbReference type="HOGENOM" id="CLU_2138860_0_0_6"/>
<comment type="caution">
    <text evidence="3">The sequence shown here is derived from an EMBL/GenBank/DDBJ whole genome shotgun (WGS) entry which is preliminary data.</text>
</comment>
<dbReference type="Gene3D" id="2.150.10.10">
    <property type="entry name" value="Serralysin-like metalloprotease, C-terminal"/>
    <property type="match status" value="1"/>
</dbReference>
<evidence type="ECO:0000259" key="2">
    <source>
        <dbReference type="Pfam" id="PF06594"/>
    </source>
</evidence>
<gene>
    <name evidence="3" type="ORF">PSYPI_41693</name>
</gene>
<accession>F3GN23</accession>
<dbReference type="EMBL" id="AEAI01003159">
    <property type="protein sequence ID" value="EGH48476.1"/>
    <property type="molecule type" value="Genomic_DNA"/>
</dbReference>
<organism evidence="3 4">
    <name type="scientific">Pseudomonas syringae pv. pisi str. 1704B</name>
    <dbReference type="NCBI Taxonomy" id="629263"/>
    <lineage>
        <taxon>Bacteria</taxon>
        <taxon>Pseudomonadati</taxon>
        <taxon>Pseudomonadota</taxon>
        <taxon>Gammaproteobacteria</taxon>
        <taxon>Pseudomonadales</taxon>
        <taxon>Pseudomonadaceae</taxon>
        <taxon>Pseudomonas</taxon>
        <taxon>Pseudomonas syringae</taxon>
    </lineage>
</organism>
<name>F3GN23_PSESJ</name>
<dbReference type="AlphaFoldDB" id="F3GN23"/>
<proteinExistence type="predicted"/>
<reference evidence="3 4" key="1">
    <citation type="journal article" date="2011" name="PLoS Pathog.">
        <title>Dynamic evolution of pathogenicity revealed by sequencing and comparative genomics of 19 Pseudomonas syringae isolates.</title>
        <authorList>
            <person name="Baltrus D.A."/>
            <person name="Nishimura M.T."/>
            <person name="Romanchuk A."/>
            <person name="Chang J.H."/>
            <person name="Mukhtar M.S."/>
            <person name="Cherkis K."/>
            <person name="Roach J."/>
            <person name="Grant S.R."/>
            <person name="Jones C.D."/>
            <person name="Dangl J.L."/>
        </authorList>
    </citation>
    <scope>NUCLEOTIDE SEQUENCE [LARGE SCALE GENOMIC DNA]</scope>
    <source>
        <strain evidence="3 4">1704B</strain>
    </source>
</reference>
<evidence type="ECO:0000313" key="3">
    <source>
        <dbReference type="EMBL" id="EGH48476.1"/>
    </source>
</evidence>
<dbReference type="InterPro" id="IPR010566">
    <property type="entry name" value="Haemolys_ca-bd"/>
</dbReference>
<evidence type="ECO:0000313" key="4">
    <source>
        <dbReference type="Proteomes" id="UP000004986"/>
    </source>
</evidence>
<feature type="non-terminal residue" evidence="3">
    <location>
        <position position="94"/>
    </location>
</feature>